<keyword evidence="10" id="KW-1185">Reference proteome</keyword>
<evidence type="ECO:0000256" key="3">
    <source>
        <dbReference type="ARBA" id="ARBA00022827"/>
    </source>
</evidence>
<reference evidence="9 10" key="1">
    <citation type="submission" date="2018-11" db="EMBL/GenBank/DDBJ databases">
        <authorList>
            <consortium name="Pathogen Informatics"/>
        </authorList>
    </citation>
    <scope>NUCLEOTIDE SEQUENCE [LARGE SCALE GENOMIC DNA]</scope>
</reference>
<feature type="non-terminal residue" evidence="9">
    <location>
        <position position="1"/>
    </location>
</feature>
<accession>A0A3P7MGG6</accession>
<name>A0A3P7MGG6_CYLGO</name>
<keyword evidence="2" id="KW-0285">Flavoprotein</keyword>
<dbReference type="EMBL" id="UYRV01113909">
    <property type="protein sequence ID" value="VDN28555.1"/>
    <property type="molecule type" value="Genomic_DNA"/>
</dbReference>
<dbReference type="EC" id="1.3.1.6" evidence="6"/>
<dbReference type="SUPFAM" id="SSF51905">
    <property type="entry name" value="FAD/NAD(P)-binding domain"/>
    <property type="match status" value="1"/>
</dbReference>
<dbReference type="SUPFAM" id="SSF56425">
    <property type="entry name" value="Succinate dehydrogenase/fumarate reductase flavoprotein, catalytic domain"/>
    <property type="match status" value="1"/>
</dbReference>
<dbReference type="FunFam" id="3.90.700.10:FF:000007">
    <property type="entry name" value="NADH-dependent fumarate reductase"/>
    <property type="match status" value="1"/>
</dbReference>
<dbReference type="InterPro" id="IPR050315">
    <property type="entry name" value="FAD-oxidoreductase_2"/>
</dbReference>
<keyword evidence="4" id="KW-0560">Oxidoreductase</keyword>
<evidence type="ECO:0000256" key="7">
    <source>
        <dbReference type="ARBA" id="ARBA00077246"/>
    </source>
</evidence>
<dbReference type="InterPro" id="IPR003953">
    <property type="entry name" value="FAD-dep_OxRdtase_2_FAD-bd"/>
</dbReference>
<evidence type="ECO:0000256" key="5">
    <source>
        <dbReference type="ARBA" id="ARBA00050832"/>
    </source>
</evidence>
<dbReference type="GO" id="GO:0016156">
    <property type="term" value="F:fumarate reductase (NADH) activity"/>
    <property type="evidence" value="ECO:0007669"/>
    <property type="project" value="UniProtKB-EC"/>
</dbReference>
<evidence type="ECO:0000256" key="1">
    <source>
        <dbReference type="ARBA" id="ARBA00001974"/>
    </source>
</evidence>
<evidence type="ECO:0000256" key="2">
    <source>
        <dbReference type="ARBA" id="ARBA00022630"/>
    </source>
</evidence>
<dbReference type="Gene3D" id="3.90.700.10">
    <property type="entry name" value="Succinate dehydrogenase/fumarate reductase flavoprotein, catalytic domain"/>
    <property type="match status" value="1"/>
</dbReference>
<dbReference type="PANTHER" id="PTHR43400:SF7">
    <property type="entry name" value="FAD-DEPENDENT OXIDOREDUCTASE 2 FAD BINDING DOMAIN-CONTAINING PROTEIN"/>
    <property type="match status" value="1"/>
</dbReference>
<dbReference type="InterPro" id="IPR027477">
    <property type="entry name" value="Succ_DH/fumarate_Rdtase_cat_sf"/>
</dbReference>
<keyword evidence="3" id="KW-0274">FAD</keyword>
<evidence type="ECO:0000313" key="10">
    <source>
        <dbReference type="Proteomes" id="UP000271889"/>
    </source>
</evidence>
<dbReference type="InterPro" id="IPR036188">
    <property type="entry name" value="FAD/NAD-bd_sf"/>
</dbReference>
<sequence>SAEVNGKAVILTTGGFSADRNEEASLLHEFASDKVIGMDRVQVHPTAFVDPADPGAGTKFLAAEALRGKGAILINMDGVRFANELGRRDYLTGRILQDCKPIVKFNNGSAGLTSAIMLMNDEAVDGFGRASFSFYHIVKKFFTKYDTMEAFATAADIPYPKLKQTIEDYNKYVEKNKDGKKEKDSFGKTVFPVAFDLNKPVYAAIITPAIHYTMGGLKIDKQARVINEYTTAPFKGLLAAGEVTGGVHGANRLAGNSLLECVVFGRVAGRNAAATNY</sequence>
<evidence type="ECO:0000313" key="9">
    <source>
        <dbReference type="EMBL" id="VDN28555.1"/>
    </source>
</evidence>
<evidence type="ECO:0000256" key="6">
    <source>
        <dbReference type="ARBA" id="ARBA00067004"/>
    </source>
</evidence>
<dbReference type="Pfam" id="PF00890">
    <property type="entry name" value="FAD_binding_2"/>
    <property type="match status" value="1"/>
</dbReference>
<organism evidence="9 10">
    <name type="scientific">Cylicostephanus goldi</name>
    <name type="common">Nematode worm</name>
    <dbReference type="NCBI Taxonomy" id="71465"/>
    <lineage>
        <taxon>Eukaryota</taxon>
        <taxon>Metazoa</taxon>
        <taxon>Ecdysozoa</taxon>
        <taxon>Nematoda</taxon>
        <taxon>Chromadorea</taxon>
        <taxon>Rhabditida</taxon>
        <taxon>Rhabditina</taxon>
        <taxon>Rhabditomorpha</taxon>
        <taxon>Strongyloidea</taxon>
        <taxon>Strongylidae</taxon>
        <taxon>Cylicostephanus</taxon>
    </lineage>
</organism>
<dbReference type="PANTHER" id="PTHR43400">
    <property type="entry name" value="FUMARATE REDUCTASE"/>
    <property type="match status" value="1"/>
</dbReference>
<feature type="non-terminal residue" evidence="9">
    <location>
        <position position="277"/>
    </location>
</feature>
<comment type="catalytic activity">
    <reaction evidence="5">
        <text>succinate + NAD(+) = fumarate + NADH + H(+)</text>
        <dbReference type="Rhea" id="RHEA:18281"/>
        <dbReference type="ChEBI" id="CHEBI:15378"/>
        <dbReference type="ChEBI" id="CHEBI:29806"/>
        <dbReference type="ChEBI" id="CHEBI:30031"/>
        <dbReference type="ChEBI" id="CHEBI:57540"/>
        <dbReference type="ChEBI" id="CHEBI:57945"/>
        <dbReference type="EC" id="1.3.1.6"/>
    </reaction>
</comment>
<evidence type="ECO:0000256" key="4">
    <source>
        <dbReference type="ARBA" id="ARBA00023002"/>
    </source>
</evidence>
<proteinExistence type="predicted"/>
<protein>
    <recommendedName>
        <fullName evidence="6">fumarate reductase (NADH)</fullName>
        <ecNumber evidence="6">1.3.1.6</ecNumber>
    </recommendedName>
    <alternativeName>
        <fullName evidence="7">NADH-dependent fumarate reductase</fullName>
    </alternativeName>
</protein>
<dbReference type="OrthoDB" id="5845392at2759"/>
<dbReference type="Proteomes" id="UP000271889">
    <property type="component" value="Unassembled WGS sequence"/>
</dbReference>
<gene>
    <name evidence="9" type="ORF">CGOC_LOCUS10994</name>
</gene>
<dbReference type="Gene3D" id="3.50.50.60">
    <property type="entry name" value="FAD/NAD(P)-binding domain"/>
    <property type="match status" value="1"/>
</dbReference>
<comment type="cofactor">
    <cofactor evidence="1">
        <name>FAD</name>
        <dbReference type="ChEBI" id="CHEBI:57692"/>
    </cofactor>
</comment>
<dbReference type="AlphaFoldDB" id="A0A3P7MGG6"/>
<feature type="domain" description="FAD-dependent oxidoreductase 2 FAD-binding" evidence="8">
    <location>
        <begin position="35"/>
        <end position="258"/>
    </location>
</feature>
<evidence type="ECO:0000259" key="8">
    <source>
        <dbReference type="Pfam" id="PF00890"/>
    </source>
</evidence>